<evidence type="ECO:0000313" key="2">
    <source>
        <dbReference type="Proteomes" id="UP000230605"/>
    </source>
</evidence>
<protein>
    <submittedName>
        <fullName evidence="1">Uncharacterized protein</fullName>
    </submittedName>
</protein>
<organism evidence="1 2">
    <name type="scientific">Cercospora beticola</name>
    <name type="common">Sugarbeet leaf spot fungus</name>
    <dbReference type="NCBI Taxonomy" id="122368"/>
    <lineage>
        <taxon>Eukaryota</taxon>
        <taxon>Fungi</taxon>
        <taxon>Dikarya</taxon>
        <taxon>Ascomycota</taxon>
        <taxon>Pezizomycotina</taxon>
        <taxon>Dothideomycetes</taxon>
        <taxon>Dothideomycetidae</taxon>
        <taxon>Mycosphaerellales</taxon>
        <taxon>Mycosphaerellaceae</taxon>
        <taxon>Cercospora</taxon>
    </lineage>
</organism>
<dbReference type="EMBL" id="LKMD01000100">
    <property type="protein sequence ID" value="PIB01493.1"/>
    <property type="molecule type" value="Genomic_DNA"/>
</dbReference>
<sequence>MFCMHGRPCRPFGRALCHRRLGQRMW</sequence>
<accession>A0A2G5IAI4</accession>
<reference evidence="1 2" key="1">
    <citation type="submission" date="2015-10" db="EMBL/GenBank/DDBJ databases">
        <title>The cercosporin biosynthetic gene cluster was horizontally transferred to several fungal lineages and shown to be expanded in Cercospora beticola based on microsynteny with recipient genomes.</title>
        <authorList>
            <person name="De Jonge R."/>
            <person name="Ebert M.K."/>
            <person name="Suttle J.C."/>
            <person name="Jurick Ii W.M."/>
            <person name="Secor G.A."/>
            <person name="Thomma B.P."/>
            <person name="Van De Peer Y."/>
            <person name="Bolton M.D."/>
        </authorList>
    </citation>
    <scope>NUCLEOTIDE SEQUENCE [LARGE SCALE GENOMIC DNA]</scope>
    <source>
        <strain evidence="1 2">09-40</strain>
    </source>
</reference>
<gene>
    <name evidence="1" type="ORF">CB0940_00362</name>
</gene>
<proteinExistence type="predicted"/>
<evidence type="ECO:0000313" key="1">
    <source>
        <dbReference type="EMBL" id="PIB01493.1"/>
    </source>
</evidence>
<comment type="caution">
    <text evidence="1">The sequence shown here is derived from an EMBL/GenBank/DDBJ whole genome shotgun (WGS) entry which is preliminary data.</text>
</comment>
<dbReference type="AlphaFoldDB" id="A0A2G5IAI4"/>
<dbReference type="Proteomes" id="UP000230605">
    <property type="component" value="Chromosome 1"/>
</dbReference>
<name>A0A2G5IAI4_CERBT</name>